<dbReference type="InterPro" id="IPR043993">
    <property type="entry name" value="T4SS_pilin"/>
</dbReference>
<name>A0A2M7U978_9BACT</name>
<reference evidence="3" key="1">
    <citation type="submission" date="2017-09" db="EMBL/GenBank/DDBJ databases">
        <title>Depth-based differentiation of microbial function through sediment-hosted aquifers and enrichment of novel symbionts in the deep terrestrial subsurface.</title>
        <authorList>
            <person name="Probst A.J."/>
            <person name="Ladd B."/>
            <person name="Jarett J.K."/>
            <person name="Geller-Mcgrath D.E."/>
            <person name="Sieber C.M.K."/>
            <person name="Emerson J.B."/>
            <person name="Anantharaman K."/>
            <person name="Thomas B.C."/>
            <person name="Malmstrom R."/>
            <person name="Stieglmeier M."/>
            <person name="Klingl A."/>
            <person name="Woyke T."/>
            <person name="Ryan C.M."/>
            <person name="Banfield J.F."/>
        </authorList>
    </citation>
    <scope>NUCLEOTIDE SEQUENCE [LARGE SCALE GENOMIC DNA]</scope>
</reference>
<dbReference type="Proteomes" id="UP000229506">
    <property type="component" value="Unassembled WGS sequence"/>
</dbReference>
<keyword evidence="1" id="KW-0812">Transmembrane</keyword>
<sequence length="127" mass="13684">MKYLAEVDPEIQKLFGDISPPAAMNLGGSGTPQQGLGNLIGFGIRMFIMLAGFSLLIYLLWGAFDWISSGGEKEKITKAQNKITNAVIGIVLVFVVLMVFNLLAGDVLKIIIPDPNGDGFIINFPTL</sequence>
<keyword evidence="1" id="KW-1133">Transmembrane helix</keyword>
<protein>
    <submittedName>
        <fullName evidence="2">Uncharacterized protein</fullName>
    </submittedName>
</protein>
<feature type="transmembrane region" description="Helical" evidence="1">
    <location>
        <begin position="39"/>
        <end position="62"/>
    </location>
</feature>
<accession>A0A2M7U978</accession>
<organism evidence="2 3">
    <name type="scientific">Candidatus Roizmanbacteria bacterium CG_4_10_14_0_2_um_filter_33_96</name>
    <dbReference type="NCBI Taxonomy" id="1974821"/>
    <lineage>
        <taxon>Bacteria</taxon>
        <taxon>Candidatus Roizmaniibacteriota</taxon>
    </lineage>
</organism>
<evidence type="ECO:0000313" key="3">
    <source>
        <dbReference type="Proteomes" id="UP000229506"/>
    </source>
</evidence>
<dbReference type="Pfam" id="PF18895">
    <property type="entry name" value="T4SS_pilin"/>
    <property type="match status" value="1"/>
</dbReference>
<evidence type="ECO:0000256" key="1">
    <source>
        <dbReference type="SAM" id="Phobius"/>
    </source>
</evidence>
<comment type="caution">
    <text evidence="2">The sequence shown here is derived from an EMBL/GenBank/DDBJ whole genome shotgun (WGS) entry which is preliminary data.</text>
</comment>
<dbReference type="AlphaFoldDB" id="A0A2M7U978"/>
<proteinExistence type="predicted"/>
<feature type="transmembrane region" description="Helical" evidence="1">
    <location>
        <begin position="83"/>
        <end position="104"/>
    </location>
</feature>
<evidence type="ECO:0000313" key="2">
    <source>
        <dbReference type="EMBL" id="PIZ67791.1"/>
    </source>
</evidence>
<feature type="non-terminal residue" evidence="2">
    <location>
        <position position="127"/>
    </location>
</feature>
<dbReference type="EMBL" id="PFOF01000037">
    <property type="protein sequence ID" value="PIZ67791.1"/>
    <property type="molecule type" value="Genomic_DNA"/>
</dbReference>
<keyword evidence="1" id="KW-0472">Membrane</keyword>
<gene>
    <name evidence="2" type="ORF">COY12_01190</name>
</gene>